<dbReference type="SMART" id="SM00091">
    <property type="entry name" value="PAS"/>
    <property type="match status" value="1"/>
</dbReference>
<dbReference type="PROSITE" id="PS50112">
    <property type="entry name" value="PAS"/>
    <property type="match status" value="1"/>
</dbReference>
<dbReference type="SMART" id="SM00086">
    <property type="entry name" value="PAC"/>
    <property type="match status" value="1"/>
</dbReference>
<dbReference type="KEGG" id="plia:E4191_09045"/>
<evidence type="ECO:0000259" key="4">
    <source>
        <dbReference type="PROSITE" id="PS50112"/>
    </source>
</evidence>
<dbReference type="InterPro" id="IPR035965">
    <property type="entry name" value="PAS-like_dom_sf"/>
</dbReference>
<proteinExistence type="predicted"/>
<keyword evidence="2" id="KW-0288">FMN</keyword>
<sequence>MDDRDDWTLTEALHHEQGRGDPFAAAVRSTRMSMIITDPTKPDNPIIFANDAFQRLTGYDRDELLGRNCRLLQGEQTDPETVDRIRDAVTAGTDIAVDILNYRKDGSSFWNALYLSPVRDDAGRIQFFFASQLDVTDRIDVQARMAREKARVETEVTRRVAELRESLDAQRLLLHEVDHRVKNNMTMIGSILRLQLREAHDSQTADLLRAMMTRIDALATVHRHLYQSEDVTRFDIGSYTVNLASDLTQSRADCDIRIRADLGRAEVPAGQASAIGLIVNEILSHMILPTDHGGARVFDISSRVTGGRVELGIRFGRDARDGSSKNPTLPRYSPSGVTEQIISRLAAQTRTTVSWVQGPCGSIEVTVVVDTEVS</sequence>
<keyword evidence="1" id="KW-0285">Flavoprotein</keyword>
<feature type="domain" description="PAS" evidence="4">
    <location>
        <begin position="19"/>
        <end position="89"/>
    </location>
</feature>
<accession>A0A4P7HMF3</accession>
<protein>
    <submittedName>
        <fullName evidence="6">PAS domain-containing protein</fullName>
    </submittedName>
</protein>
<dbReference type="EMBL" id="CP038439">
    <property type="protein sequence ID" value="QBX34843.1"/>
    <property type="molecule type" value="Genomic_DNA"/>
</dbReference>
<feature type="domain" description="PAC" evidence="5">
    <location>
        <begin position="93"/>
        <end position="147"/>
    </location>
</feature>
<dbReference type="InterPro" id="IPR011495">
    <property type="entry name" value="Sig_transdc_His_kin_sub2_dim/P"/>
</dbReference>
<evidence type="ECO:0000256" key="3">
    <source>
        <dbReference type="ARBA" id="ARBA00022991"/>
    </source>
</evidence>
<gene>
    <name evidence="6" type="ORF">E4191_09045</name>
</gene>
<dbReference type="Pfam" id="PF13426">
    <property type="entry name" value="PAS_9"/>
    <property type="match status" value="1"/>
</dbReference>
<evidence type="ECO:0000259" key="5">
    <source>
        <dbReference type="PROSITE" id="PS50113"/>
    </source>
</evidence>
<evidence type="ECO:0000256" key="2">
    <source>
        <dbReference type="ARBA" id="ARBA00022643"/>
    </source>
</evidence>
<dbReference type="Gene3D" id="3.30.450.20">
    <property type="entry name" value="PAS domain"/>
    <property type="match status" value="1"/>
</dbReference>
<dbReference type="InterPro" id="IPR001610">
    <property type="entry name" value="PAC"/>
</dbReference>
<reference evidence="7" key="1">
    <citation type="submission" date="2019-03" db="EMBL/GenBank/DDBJ databases">
        <authorList>
            <person name="Li J."/>
        </authorList>
    </citation>
    <scope>NUCLEOTIDE SEQUENCE [LARGE SCALE GENOMIC DNA]</scope>
    <source>
        <strain evidence="7">2251</strain>
    </source>
</reference>
<dbReference type="PANTHER" id="PTHR47429:SF2">
    <property type="entry name" value="PROTEIN TWIN LOV 1"/>
    <property type="match status" value="1"/>
</dbReference>
<dbReference type="RefSeq" id="WP_135313130.1">
    <property type="nucleotide sequence ID" value="NZ_CP038439.1"/>
</dbReference>
<dbReference type="AlphaFoldDB" id="A0A4P7HMF3"/>
<dbReference type="NCBIfam" id="TIGR00229">
    <property type="entry name" value="sensory_box"/>
    <property type="match status" value="1"/>
</dbReference>
<keyword evidence="3" id="KW-0157">Chromophore</keyword>
<dbReference type="CDD" id="cd00130">
    <property type="entry name" value="PAS"/>
    <property type="match status" value="1"/>
</dbReference>
<dbReference type="PANTHER" id="PTHR47429">
    <property type="entry name" value="PROTEIN TWIN LOV 1"/>
    <property type="match status" value="1"/>
</dbReference>
<dbReference type="SUPFAM" id="SSF55785">
    <property type="entry name" value="PYP-like sensor domain (PAS domain)"/>
    <property type="match status" value="1"/>
</dbReference>
<evidence type="ECO:0000256" key="1">
    <source>
        <dbReference type="ARBA" id="ARBA00022630"/>
    </source>
</evidence>
<organism evidence="6 7">
    <name type="scientific">Paracoccus liaowanqingii</name>
    <dbReference type="NCBI Taxonomy" id="2560053"/>
    <lineage>
        <taxon>Bacteria</taxon>
        <taxon>Pseudomonadati</taxon>
        <taxon>Pseudomonadota</taxon>
        <taxon>Alphaproteobacteria</taxon>
        <taxon>Rhodobacterales</taxon>
        <taxon>Paracoccaceae</taxon>
        <taxon>Paracoccus</taxon>
    </lineage>
</organism>
<evidence type="ECO:0000313" key="6">
    <source>
        <dbReference type="EMBL" id="QBX34843.1"/>
    </source>
</evidence>
<dbReference type="Proteomes" id="UP000296374">
    <property type="component" value="Chromosome"/>
</dbReference>
<dbReference type="Pfam" id="PF07568">
    <property type="entry name" value="HisKA_2"/>
    <property type="match status" value="1"/>
</dbReference>
<dbReference type="PROSITE" id="PS50113">
    <property type="entry name" value="PAC"/>
    <property type="match status" value="1"/>
</dbReference>
<dbReference type="InterPro" id="IPR000014">
    <property type="entry name" value="PAS"/>
</dbReference>
<evidence type="ECO:0000313" key="7">
    <source>
        <dbReference type="Proteomes" id="UP000296374"/>
    </source>
</evidence>
<name>A0A4P7HMF3_9RHOB</name>
<dbReference type="InterPro" id="IPR000700">
    <property type="entry name" value="PAS-assoc_C"/>
</dbReference>